<comment type="caution">
    <text evidence="2">The sequence shown here is derived from an EMBL/GenBank/DDBJ whole genome shotgun (WGS) entry which is preliminary data.</text>
</comment>
<feature type="region of interest" description="Disordered" evidence="1">
    <location>
        <begin position="142"/>
        <end position="174"/>
    </location>
</feature>
<keyword evidence="3" id="KW-1185">Reference proteome</keyword>
<organism evidence="2 3">
    <name type="scientific">Hypothenemus hampei</name>
    <name type="common">Coffee berry borer</name>
    <dbReference type="NCBI Taxonomy" id="57062"/>
    <lineage>
        <taxon>Eukaryota</taxon>
        <taxon>Metazoa</taxon>
        <taxon>Ecdysozoa</taxon>
        <taxon>Arthropoda</taxon>
        <taxon>Hexapoda</taxon>
        <taxon>Insecta</taxon>
        <taxon>Pterygota</taxon>
        <taxon>Neoptera</taxon>
        <taxon>Endopterygota</taxon>
        <taxon>Coleoptera</taxon>
        <taxon>Polyphaga</taxon>
        <taxon>Cucujiformia</taxon>
        <taxon>Curculionidae</taxon>
        <taxon>Scolytinae</taxon>
        <taxon>Hypothenemus</taxon>
    </lineage>
</organism>
<reference evidence="2 3" key="1">
    <citation type="submission" date="2024-05" db="EMBL/GenBank/DDBJ databases">
        <title>Genetic variation in Jamaican populations of the coffee berry borer (Hypothenemus hampei).</title>
        <authorList>
            <person name="Errbii M."/>
            <person name="Myrie A."/>
        </authorList>
    </citation>
    <scope>NUCLEOTIDE SEQUENCE [LARGE SCALE GENOMIC DNA]</scope>
    <source>
        <strain evidence="2">JA-Hopewell-2020-01-JO</strain>
        <tissue evidence="2">Whole body</tissue>
    </source>
</reference>
<evidence type="ECO:0000256" key="1">
    <source>
        <dbReference type="SAM" id="MobiDB-lite"/>
    </source>
</evidence>
<dbReference type="AlphaFoldDB" id="A0ABD1EFS7"/>
<gene>
    <name evidence="2" type="ORF">ABEB36_009249</name>
</gene>
<dbReference type="Proteomes" id="UP001566132">
    <property type="component" value="Unassembled WGS sequence"/>
</dbReference>
<feature type="region of interest" description="Disordered" evidence="1">
    <location>
        <begin position="1"/>
        <end position="20"/>
    </location>
</feature>
<evidence type="ECO:0000313" key="3">
    <source>
        <dbReference type="Proteomes" id="UP001566132"/>
    </source>
</evidence>
<evidence type="ECO:0000313" key="2">
    <source>
        <dbReference type="EMBL" id="KAL1493545.1"/>
    </source>
</evidence>
<sequence>MASADCVGLARSNSSSEGPCKKCKKPVTCGISCFVCGTVSHNSCASYLKKCCGVNFGEKPSLSVGTSEFDIASIRNFDVNRENFLLMQMLLAQTLDSNKLYADKITYLERELAKRDTTILDLKDNIAIKHFIADGAERALPLSPSVQSGPGVGVATSGGSSSRPSTSGHPASQSYARIAASAPKTLPTRVVITDNNTDAARVSNGSVTVADQPRGNSRRFRPPIIGEAAEGNMCSGAVVFNAAKRKKWLHVFRVCPGTSCDTISTYIKSKFKIQDVSCSQLSDKPDVCSFKVCVNDSDLPALLDSTQWPKGIAVREFLPSRNKPGTAASSGNF</sequence>
<proteinExistence type="predicted"/>
<protein>
    <submittedName>
        <fullName evidence="2">Uncharacterized protein</fullName>
    </submittedName>
</protein>
<feature type="compositionally biased region" description="Low complexity" evidence="1">
    <location>
        <begin position="153"/>
        <end position="172"/>
    </location>
</feature>
<dbReference type="EMBL" id="JBDJPC010000007">
    <property type="protein sequence ID" value="KAL1493545.1"/>
    <property type="molecule type" value="Genomic_DNA"/>
</dbReference>
<name>A0ABD1EFS7_HYPHA</name>
<accession>A0ABD1EFS7</accession>